<dbReference type="GO" id="GO:0005737">
    <property type="term" value="C:cytoplasm"/>
    <property type="evidence" value="ECO:0007669"/>
    <property type="project" value="TreeGrafter"/>
</dbReference>
<dbReference type="PANTHER" id="PTHR48100">
    <property type="entry name" value="BROAD-SPECIFICITY PHOSPHATASE YOR283W-RELATED"/>
    <property type="match status" value="1"/>
</dbReference>
<evidence type="ECO:0000256" key="1">
    <source>
        <dbReference type="PIRSR" id="PIRSR613078-1"/>
    </source>
</evidence>
<dbReference type="PANTHER" id="PTHR48100:SF59">
    <property type="entry name" value="ADENOSYLCOBALAMIN_ALPHA-RIBAZOLE PHOSPHATASE"/>
    <property type="match status" value="1"/>
</dbReference>
<feature type="active site" description="Tele-phosphohistidine intermediate" evidence="1">
    <location>
        <position position="9"/>
    </location>
</feature>
<protein>
    <submittedName>
        <fullName evidence="4">Histidine phosphatase family protein</fullName>
    </submittedName>
</protein>
<dbReference type="GO" id="GO:0016791">
    <property type="term" value="F:phosphatase activity"/>
    <property type="evidence" value="ECO:0007669"/>
    <property type="project" value="TreeGrafter"/>
</dbReference>
<dbReference type="Pfam" id="PF00300">
    <property type="entry name" value="His_Phos_1"/>
    <property type="match status" value="1"/>
</dbReference>
<dbReference type="CDD" id="cd07067">
    <property type="entry name" value="HP_PGM_like"/>
    <property type="match status" value="1"/>
</dbReference>
<evidence type="ECO:0000256" key="2">
    <source>
        <dbReference type="PIRSR" id="PIRSR613078-2"/>
    </source>
</evidence>
<dbReference type="InterPro" id="IPR029033">
    <property type="entry name" value="His_PPase_superfam"/>
</dbReference>
<dbReference type="InterPro" id="IPR050275">
    <property type="entry name" value="PGM_Phosphatase"/>
</dbReference>
<evidence type="ECO:0000313" key="4">
    <source>
        <dbReference type="EMBL" id="HHR34095.1"/>
    </source>
</evidence>
<gene>
    <name evidence="4" type="ORF">ENM46_04010</name>
</gene>
<proteinExistence type="predicted"/>
<dbReference type="SMART" id="SM00855">
    <property type="entry name" value="PGAM"/>
    <property type="match status" value="1"/>
</dbReference>
<feature type="binding site" evidence="2">
    <location>
        <begin position="8"/>
        <end position="15"/>
    </location>
    <ligand>
        <name>substrate</name>
    </ligand>
</feature>
<dbReference type="AlphaFoldDB" id="A0A7C5U8N5"/>
<comment type="caution">
    <text evidence="4">The sequence shown here is derived from an EMBL/GenBank/DDBJ whole genome shotgun (WGS) entry which is preliminary data.</text>
</comment>
<feature type="active site" description="Proton donor/acceptor" evidence="1">
    <location>
        <position position="87"/>
    </location>
</feature>
<evidence type="ECO:0000256" key="3">
    <source>
        <dbReference type="PIRSR" id="PIRSR613078-3"/>
    </source>
</evidence>
<reference evidence="4" key="1">
    <citation type="journal article" date="2020" name="mSystems">
        <title>Genome- and Community-Level Interaction Insights into Carbon Utilization and Element Cycling Functions of Hydrothermarchaeota in Hydrothermal Sediment.</title>
        <authorList>
            <person name="Zhou Z."/>
            <person name="Liu Y."/>
            <person name="Xu W."/>
            <person name="Pan J."/>
            <person name="Luo Z.H."/>
            <person name="Li M."/>
        </authorList>
    </citation>
    <scope>NUCLEOTIDE SEQUENCE [LARGE SCALE GENOMIC DNA]</scope>
    <source>
        <strain evidence="4">SpSt-1088</strain>
    </source>
</reference>
<sequence>MGLIYLIRHASTEWNEKQLWQGVVDTELSINGINQAEGIAKYFLDNDIKVDLIFSSPMKRALQTAQIIASNIKFPIEEIKTDPRLRECEIVLWNGKNFDEIKRDCFDEFLVWQNNLHSSVKGAESLGDVQKRMSDFFQENIVHFANKNVIIVSHAISLRMFIAKILNVVPPDHLNYSLDNASISAVEYFNNKLRIKFLNFTKLLNSTKRT</sequence>
<feature type="binding site" evidence="2">
    <location>
        <position position="60"/>
    </location>
    <ligand>
        <name>substrate</name>
    </ligand>
</feature>
<dbReference type="Gene3D" id="3.40.50.1240">
    <property type="entry name" value="Phosphoglycerate mutase-like"/>
    <property type="match status" value="1"/>
</dbReference>
<dbReference type="InterPro" id="IPR013078">
    <property type="entry name" value="His_Pase_superF_clade-1"/>
</dbReference>
<name>A0A7C5U8N5_9BACT</name>
<feature type="site" description="Transition state stabilizer" evidence="3">
    <location>
        <position position="154"/>
    </location>
</feature>
<dbReference type="EMBL" id="DRXW01000246">
    <property type="protein sequence ID" value="HHR34095.1"/>
    <property type="molecule type" value="Genomic_DNA"/>
</dbReference>
<dbReference type="SUPFAM" id="SSF53254">
    <property type="entry name" value="Phosphoglycerate mutase-like"/>
    <property type="match status" value="1"/>
</dbReference>
<accession>A0A7C5U8N5</accession>
<organism evidence="4">
    <name type="scientific">Fervidobacterium nodosum</name>
    <dbReference type="NCBI Taxonomy" id="2424"/>
    <lineage>
        <taxon>Bacteria</taxon>
        <taxon>Thermotogati</taxon>
        <taxon>Thermotogota</taxon>
        <taxon>Thermotogae</taxon>
        <taxon>Thermotogales</taxon>
        <taxon>Fervidobacteriaceae</taxon>
        <taxon>Fervidobacterium</taxon>
    </lineage>
</organism>